<dbReference type="SMART" id="SM00946">
    <property type="entry name" value="ProRS-C_1"/>
    <property type="match status" value="1"/>
</dbReference>
<dbReference type="InterPro" id="IPR036621">
    <property type="entry name" value="Anticodon-bd_dom_sf"/>
</dbReference>
<dbReference type="InterPro" id="IPR004154">
    <property type="entry name" value="Anticodon-bd"/>
</dbReference>
<dbReference type="NCBIfam" id="TIGR00408">
    <property type="entry name" value="proS_fam_I"/>
    <property type="match status" value="1"/>
</dbReference>
<dbReference type="STRING" id="1246581.A0A2H9TH74"/>
<comment type="similarity">
    <text evidence="1">Belongs to the class-II aminoacyl-tRNA synthetase family.</text>
</comment>
<keyword evidence="3 11" id="KW-0436">Ligase</keyword>
<dbReference type="Gene3D" id="3.30.930.10">
    <property type="entry name" value="Bira Bifunctional Protein, Domain 2"/>
    <property type="match status" value="1"/>
</dbReference>
<dbReference type="InterPro" id="IPR004499">
    <property type="entry name" value="Pro-tRNA-ligase_IIa_arc-type"/>
</dbReference>
<dbReference type="PANTHER" id="PTHR43382:SF2">
    <property type="entry name" value="BIFUNCTIONAL GLUTAMATE_PROLINE--TRNA LIGASE"/>
    <property type="match status" value="1"/>
</dbReference>
<gene>
    <name evidence="11" type="ORF">PSACC_03058</name>
</gene>
<evidence type="ECO:0000256" key="2">
    <source>
        <dbReference type="ARBA" id="ARBA00012831"/>
    </source>
</evidence>
<dbReference type="PRINTS" id="PR01046">
    <property type="entry name" value="TRNASYNTHPRO"/>
</dbReference>
<proteinExistence type="inferred from homology"/>
<keyword evidence="5" id="KW-0067">ATP-binding</keyword>
<dbReference type="AlphaFoldDB" id="A0A2H9TH74"/>
<accession>A0A2H9TH74</accession>
<dbReference type="Gene3D" id="3.30.110.30">
    <property type="entry name" value="C-terminal domain of ProRS"/>
    <property type="match status" value="1"/>
</dbReference>
<dbReference type="InterPro" id="IPR002316">
    <property type="entry name" value="Pro-tRNA-ligase_IIa"/>
</dbReference>
<evidence type="ECO:0000256" key="4">
    <source>
        <dbReference type="ARBA" id="ARBA00022741"/>
    </source>
</evidence>
<dbReference type="Pfam" id="PF09180">
    <property type="entry name" value="ProRS-C_1"/>
    <property type="match status" value="1"/>
</dbReference>
<feature type="domain" description="Aminoacyl-transfer RNA synthetases class-II family profile" evidence="10">
    <location>
        <begin position="49"/>
        <end position="289"/>
    </location>
</feature>
<dbReference type="InterPro" id="IPR002314">
    <property type="entry name" value="aa-tRNA-synt_IIb"/>
</dbReference>
<dbReference type="CDD" id="cd00862">
    <property type="entry name" value="ProRS_anticodon_zinc"/>
    <property type="match status" value="1"/>
</dbReference>
<evidence type="ECO:0000313" key="11">
    <source>
        <dbReference type="EMBL" id="PJF17123.1"/>
    </source>
</evidence>
<evidence type="ECO:0000259" key="10">
    <source>
        <dbReference type="PROSITE" id="PS50862"/>
    </source>
</evidence>
<dbReference type="PANTHER" id="PTHR43382">
    <property type="entry name" value="PROLYL-TRNA SYNTHETASE"/>
    <property type="match status" value="1"/>
</dbReference>
<dbReference type="OrthoDB" id="1350766at2759"/>
<dbReference type="InterPro" id="IPR006195">
    <property type="entry name" value="aa-tRNA-synth_II"/>
</dbReference>
<dbReference type="SUPFAM" id="SSF64586">
    <property type="entry name" value="C-terminal domain of ProRS"/>
    <property type="match status" value="1"/>
</dbReference>
<protein>
    <recommendedName>
        <fullName evidence="2">proline--tRNA ligase</fullName>
        <ecNumber evidence="2">6.1.1.15</ecNumber>
    </recommendedName>
    <alternativeName>
        <fullName evidence="8">Prolyl-tRNA synthetase</fullName>
    </alternativeName>
</protein>
<dbReference type="CDD" id="cd00778">
    <property type="entry name" value="ProRS_core_arch_euk"/>
    <property type="match status" value="1"/>
</dbReference>
<evidence type="ECO:0000256" key="7">
    <source>
        <dbReference type="ARBA" id="ARBA00023146"/>
    </source>
</evidence>
<dbReference type="HAMAP" id="MF_01571">
    <property type="entry name" value="Pro_tRNA_synth_type3"/>
    <property type="match status" value="1"/>
</dbReference>
<dbReference type="InterPro" id="IPR017449">
    <property type="entry name" value="Pro-tRNA_synth_II"/>
</dbReference>
<dbReference type="GO" id="GO:0006433">
    <property type="term" value="P:prolyl-tRNA aminoacylation"/>
    <property type="evidence" value="ECO:0007669"/>
    <property type="project" value="InterPro"/>
</dbReference>
<keyword evidence="6" id="KW-0648">Protein biosynthesis</keyword>
<evidence type="ECO:0000256" key="3">
    <source>
        <dbReference type="ARBA" id="ARBA00022598"/>
    </source>
</evidence>
<dbReference type="InterPro" id="IPR016061">
    <property type="entry name" value="Pro-tRNA_ligase_II_C"/>
</dbReference>
<dbReference type="FunFam" id="3.30.110.30:FF:000001">
    <property type="entry name" value="Bifunctional glutamate/proline--tRNA ligase"/>
    <property type="match status" value="1"/>
</dbReference>
<dbReference type="FunFam" id="3.30.930.10:FF:000007">
    <property type="entry name" value="Bifunctional glutamate/proline--tRNA ligase"/>
    <property type="match status" value="1"/>
</dbReference>
<dbReference type="EC" id="6.1.1.15" evidence="2"/>
<dbReference type="SUPFAM" id="SSF55681">
    <property type="entry name" value="Class II aaRS and biotin synthetases"/>
    <property type="match status" value="1"/>
</dbReference>
<keyword evidence="4" id="KW-0547">Nucleotide-binding</keyword>
<evidence type="ECO:0000256" key="9">
    <source>
        <dbReference type="ARBA" id="ARBA00047671"/>
    </source>
</evidence>
<name>A0A2H9TH74_9FUNG</name>
<organism evidence="11 12">
    <name type="scientific">Paramicrosporidium saccamoebae</name>
    <dbReference type="NCBI Taxonomy" id="1246581"/>
    <lineage>
        <taxon>Eukaryota</taxon>
        <taxon>Fungi</taxon>
        <taxon>Fungi incertae sedis</taxon>
        <taxon>Cryptomycota</taxon>
        <taxon>Cryptomycota incertae sedis</taxon>
        <taxon>Paramicrosporidium</taxon>
    </lineage>
</organism>
<dbReference type="EMBL" id="MTSL01000190">
    <property type="protein sequence ID" value="PJF17123.1"/>
    <property type="molecule type" value="Genomic_DNA"/>
</dbReference>
<evidence type="ECO:0000256" key="1">
    <source>
        <dbReference type="ARBA" id="ARBA00008226"/>
    </source>
</evidence>
<dbReference type="GO" id="GO:0005524">
    <property type="term" value="F:ATP binding"/>
    <property type="evidence" value="ECO:0007669"/>
    <property type="project" value="UniProtKB-KW"/>
</dbReference>
<dbReference type="FunFam" id="3.40.50.800:FF:000005">
    <property type="entry name" value="bifunctional glutamate/proline--tRNA ligase"/>
    <property type="match status" value="1"/>
</dbReference>
<dbReference type="GO" id="GO:0004827">
    <property type="term" value="F:proline-tRNA ligase activity"/>
    <property type="evidence" value="ECO:0007669"/>
    <property type="project" value="UniProtKB-EC"/>
</dbReference>
<evidence type="ECO:0000256" key="6">
    <source>
        <dbReference type="ARBA" id="ARBA00022917"/>
    </source>
</evidence>
<keyword evidence="12" id="KW-1185">Reference proteome</keyword>
<dbReference type="Proteomes" id="UP000240830">
    <property type="component" value="Unassembled WGS sequence"/>
</dbReference>
<evidence type="ECO:0000256" key="8">
    <source>
        <dbReference type="ARBA" id="ARBA00029731"/>
    </source>
</evidence>
<dbReference type="InterPro" id="IPR033721">
    <property type="entry name" value="ProRS_core_arch_euk"/>
</dbReference>
<dbReference type="SUPFAM" id="SSF52954">
    <property type="entry name" value="Class II aaRS ABD-related"/>
    <property type="match status" value="1"/>
</dbReference>
<comment type="caution">
    <text evidence="11">The sequence shown here is derived from an EMBL/GenBank/DDBJ whole genome shotgun (WGS) entry which is preliminary data.</text>
</comment>
<sequence>MSNEKETKLGIEAKKEVDFSAWYTQVLLRAEMMDYSDISGCYILRPWSYKIWKEIQAFLGQRFEAAGVEDSYFPLFISQGALQKEKDHVEGFAPEVAWVTRSGSSELPEPIAVRPTSETIMYPAYAKWINSHRDLPLKMNQWCNVVRWEFKHPQPFLRSREFLWQEGHTCFLTKSEADQDVLQALESYRAVYEDLLAVPMIKGMKSEKERFAGALYTTTVEGFIPSVGRGIQGGTSHCLGQNFSKMFKIGVEGKDGETEYVWQNSWGFTTRSIGVMVMTHSDNSGLVLPPRVASIQVVIVPVGITAKTSAEDEEKIQAKCTELANALIAAGIRAKADLRANITPGWKFNHWELKGVPVRFEVGPKELTSNQTRACIRYSGEKRQVSLDNIGQVAKALLDEIHGGMFAKAKTAYDACIKIVEKWEDVTPALDNKCCVLIPWCEDSTCEDQIKDRSAVKATDDAAVDSRAPAMGAKSLCIPFDQPAKCTEKFCVQCGKPAKSYTLFGRSY</sequence>
<evidence type="ECO:0000256" key="5">
    <source>
        <dbReference type="ARBA" id="ARBA00022840"/>
    </source>
</evidence>
<dbReference type="InterPro" id="IPR045864">
    <property type="entry name" value="aa-tRNA-synth_II/BPL/LPL"/>
</dbReference>
<dbReference type="Gene3D" id="3.40.50.800">
    <property type="entry name" value="Anticodon-binding domain"/>
    <property type="match status" value="1"/>
</dbReference>
<reference evidence="11 12" key="1">
    <citation type="submission" date="2016-10" db="EMBL/GenBank/DDBJ databases">
        <title>The genome of Paramicrosporidium saccamoebae is the missing link in understanding Cryptomycota and Microsporidia evolution.</title>
        <authorList>
            <person name="Quandt C.A."/>
            <person name="Beaudet D."/>
            <person name="Corsaro D."/>
            <person name="Michel R."/>
            <person name="Corradi N."/>
            <person name="James T."/>
        </authorList>
    </citation>
    <scope>NUCLEOTIDE SEQUENCE [LARGE SCALE GENOMIC DNA]</scope>
    <source>
        <strain evidence="11 12">KSL3</strain>
    </source>
</reference>
<evidence type="ECO:0000313" key="12">
    <source>
        <dbReference type="Proteomes" id="UP000240830"/>
    </source>
</evidence>
<comment type="catalytic activity">
    <reaction evidence="9">
        <text>tRNA(Pro) + L-proline + ATP = L-prolyl-tRNA(Pro) + AMP + diphosphate</text>
        <dbReference type="Rhea" id="RHEA:14305"/>
        <dbReference type="Rhea" id="RHEA-COMP:9700"/>
        <dbReference type="Rhea" id="RHEA-COMP:9702"/>
        <dbReference type="ChEBI" id="CHEBI:30616"/>
        <dbReference type="ChEBI" id="CHEBI:33019"/>
        <dbReference type="ChEBI" id="CHEBI:60039"/>
        <dbReference type="ChEBI" id="CHEBI:78442"/>
        <dbReference type="ChEBI" id="CHEBI:78532"/>
        <dbReference type="ChEBI" id="CHEBI:456215"/>
        <dbReference type="EC" id="6.1.1.15"/>
    </reaction>
</comment>
<keyword evidence="7" id="KW-0030">Aminoacyl-tRNA synthetase</keyword>
<dbReference type="PROSITE" id="PS50862">
    <property type="entry name" value="AA_TRNA_LIGASE_II"/>
    <property type="match status" value="1"/>
</dbReference>
<dbReference type="Pfam" id="PF03129">
    <property type="entry name" value="HGTP_anticodon"/>
    <property type="match status" value="1"/>
</dbReference>
<dbReference type="Pfam" id="PF00587">
    <property type="entry name" value="tRNA-synt_2b"/>
    <property type="match status" value="1"/>
</dbReference>
<dbReference type="GO" id="GO:0017101">
    <property type="term" value="C:aminoacyl-tRNA synthetase multienzyme complex"/>
    <property type="evidence" value="ECO:0007669"/>
    <property type="project" value="TreeGrafter"/>
</dbReference>
<dbReference type="GO" id="GO:0005737">
    <property type="term" value="C:cytoplasm"/>
    <property type="evidence" value="ECO:0007669"/>
    <property type="project" value="InterPro"/>
</dbReference>